<gene>
    <name evidence="2" type="ORF">LTR77_005415</name>
</gene>
<feature type="region of interest" description="Disordered" evidence="1">
    <location>
        <begin position="309"/>
        <end position="359"/>
    </location>
</feature>
<dbReference type="AlphaFoldDB" id="A0AAV9P8E4"/>
<accession>A0AAV9P8E4</accession>
<feature type="compositionally biased region" description="Basic and acidic residues" evidence="1">
    <location>
        <begin position="488"/>
        <end position="502"/>
    </location>
</feature>
<feature type="region of interest" description="Disordered" evidence="1">
    <location>
        <begin position="216"/>
        <end position="290"/>
    </location>
</feature>
<feature type="compositionally biased region" description="Low complexity" evidence="1">
    <location>
        <begin position="244"/>
        <end position="253"/>
    </location>
</feature>
<dbReference type="GeneID" id="89926756"/>
<feature type="compositionally biased region" description="Polar residues" evidence="1">
    <location>
        <begin position="349"/>
        <end position="359"/>
    </location>
</feature>
<dbReference type="Proteomes" id="UP001337655">
    <property type="component" value="Unassembled WGS sequence"/>
</dbReference>
<reference evidence="2 3" key="1">
    <citation type="submission" date="2023-08" db="EMBL/GenBank/DDBJ databases">
        <title>Black Yeasts Isolated from many extreme environments.</title>
        <authorList>
            <person name="Coleine C."/>
            <person name="Stajich J.E."/>
            <person name="Selbmann L."/>
        </authorList>
    </citation>
    <scope>NUCLEOTIDE SEQUENCE [LARGE SCALE GENOMIC DNA]</scope>
    <source>
        <strain evidence="2 3">CCFEE 5935</strain>
    </source>
</reference>
<proteinExistence type="predicted"/>
<dbReference type="EMBL" id="JAVRRT010000008">
    <property type="protein sequence ID" value="KAK5169439.1"/>
    <property type="molecule type" value="Genomic_DNA"/>
</dbReference>
<protein>
    <submittedName>
        <fullName evidence="2">Uncharacterized protein</fullName>
    </submittedName>
</protein>
<organism evidence="2 3">
    <name type="scientific">Saxophila tyrrhenica</name>
    <dbReference type="NCBI Taxonomy" id="1690608"/>
    <lineage>
        <taxon>Eukaryota</taxon>
        <taxon>Fungi</taxon>
        <taxon>Dikarya</taxon>
        <taxon>Ascomycota</taxon>
        <taxon>Pezizomycotina</taxon>
        <taxon>Dothideomycetes</taxon>
        <taxon>Dothideomycetidae</taxon>
        <taxon>Mycosphaerellales</taxon>
        <taxon>Extremaceae</taxon>
        <taxon>Saxophila</taxon>
    </lineage>
</organism>
<evidence type="ECO:0000256" key="1">
    <source>
        <dbReference type="SAM" id="MobiDB-lite"/>
    </source>
</evidence>
<feature type="region of interest" description="Disordered" evidence="1">
    <location>
        <begin position="379"/>
        <end position="426"/>
    </location>
</feature>
<feature type="compositionally biased region" description="Polar residues" evidence="1">
    <location>
        <begin position="604"/>
        <end position="629"/>
    </location>
</feature>
<feature type="compositionally biased region" description="Polar residues" evidence="1">
    <location>
        <begin position="318"/>
        <end position="340"/>
    </location>
</feature>
<sequence>MRSKGSITTLERQLGFKWAKGLSRETKDSAQSEPIRILLARIDELKRAHQNSLPTPLPGLPDLQHEIEQLFRTVGPDLWPNPPTDTSGWLCDPAVEDWNGNWTRYLRFDDLDDKEILREHFHALIYSKCLRHYENQKSARKRRKREESEANNLSGKNTNSRPDAQHEQPYARKYNRPATTSRRRRKSDAVVSTPAASSADQADSRLTMFRSLNTMFPIEDPSPVARSRSSSYDGLGIPRRRRFLTSSSSSRASTPLHPTADGTSVLTQKRSRSPSMEDRSPPRVAKSAKLQHPSLVVLKLTSHKLASVISSRRKPGNWETSNEPNGTAEVSTLELNSAKQTRGADPTDNRASTPEWTTDANRETTSLLVANQNLVGQAAQDGSSAVVAHPENEQEQSSRINADGSPSSHGRATELASLHPQASEALREQRMEQLPAFLDGAVTTPAKREQLLRLVQNGSLRDHHSIVYSPSHSAAPDNPHSFTLGDKTPGDVRPVDHPEQSVDQRGSMADRTSTELKPPVTPAVKVVHSRQQMAQNGHAAAPTSLHSTTSGGVERQLTMADAPMSPTHTPIETADPRAGGLPILRGGMTTATGSSVNRSDHDGPQNTREQYHLNGTEQTPTAPQPSDTPLSHRREEKSFIIRLKSSQVKTRTFIEVDGQTTVEELFDKVTQRLHRRLIEPVLELELRPENCEDDFEPFGVSKDDPVTWRMCFKELAGRPEDEVIVYGEIIT</sequence>
<feature type="region of interest" description="Disordered" evidence="1">
    <location>
        <begin position="137"/>
        <end position="202"/>
    </location>
</feature>
<comment type="caution">
    <text evidence="2">The sequence shown here is derived from an EMBL/GenBank/DDBJ whole genome shotgun (WGS) entry which is preliminary data.</text>
</comment>
<name>A0AAV9P8E4_9PEZI</name>
<dbReference type="RefSeq" id="XP_064658785.1">
    <property type="nucleotide sequence ID" value="XM_064802660.1"/>
</dbReference>
<evidence type="ECO:0000313" key="3">
    <source>
        <dbReference type="Proteomes" id="UP001337655"/>
    </source>
</evidence>
<keyword evidence="3" id="KW-1185">Reference proteome</keyword>
<feature type="region of interest" description="Disordered" evidence="1">
    <location>
        <begin position="468"/>
        <end position="633"/>
    </location>
</feature>
<feature type="compositionally biased region" description="Polar residues" evidence="1">
    <location>
        <begin position="151"/>
        <end position="162"/>
    </location>
</feature>
<evidence type="ECO:0000313" key="2">
    <source>
        <dbReference type="EMBL" id="KAK5169439.1"/>
    </source>
</evidence>
<feature type="compositionally biased region" description="Polar residues" evidence="1">
    <location>
        <begin position="395"/>
        <end position="410"/>
    </location>
</feature>